<evidence type="ECO:0000313" key="8">
    <source>
        <dbReference type="Proteomes" id="UP001301012"/>
    </source>
</evidence>
<gene>
    <name evidence="7" type="ORF">QOZ84_16460</name>
</gene>
<keyword evidence="8" id="KW-1185">Reference proteome</keyword>
<evidence type="ECO:0000256" key="2">
    <source>
        <dbReference type="ARBA" id="ARBA00022475"/>
    </source>
</evidence>
<evidence type="ECO:0000256" key="5">
    <source>
        <dbReference type="ARBA" id="ARBA00023136"/>
    </source>
</evidence>
<protein>
    <submittedName>
        <fullName evidence="7">OadG family protein</fullName>
    </submittedName>
</protein>
<keyword evidence="4 6" id="KW-1133">Transmembrane helix</keyword>
<feature type="transmembrane region" description="Helical" evidence="6">
    <location>
        <begin position="23"/>
        <end position="51"/>
    </location>
</feature>
<reference evidence="7 8" key="1">
    <citation type="submission" date="2023-05" db="EMBL/GenBank/DDBJ databases">
        <title>Rombocin, a short stable natural nisin variant, displays selective antimicrobial activity against Listeria monocytogenes and employs dual mode of action to kill target bacterial strains.</title>
        <authorList>
            <person name="Wambui J."/>
            <person name="Stephan R."/>
            <person name="Kuipers O.P."/>
        </authorList>
    </citation>
    <scope>NUCLEOTIDE SEQUENCE [LARGE SCALE GENOMIC DNA]</scope>
    <source>
        <strain evidence="7 8">RC002</strain>
    </source>
</reference>
<comment type="caution">
    <text evidence="7">The sequence shown here is derived from an EMBL/GenBank/DDBJ whole genome shotgun (WGS) entry which is preliminary data.</text>
</comment>
<evidence type="ECO:0000313" key="7">
    <source>
        <dbReference type="EMBL" id="MDK2565100.1"/>
    </source>
</evidence>
<keyword evidence="3 6" id="KW-0812">Transmembrane</keyword>
<dbReference type="InterPro" id="IPR005899">
    <property type="entry name" value="Na_pump_deCOase"/>
</dbReference>
<dbReference type="Proteomes" id="UP001301012">
    <property type="component" value="Unassembled WGS sequence"/>
</dbReference>
<keyword evidence="5 6" id="KW-0472">Membrane</keyword>
<evidence type="ECO:0000256" key="4">
    <source>
        <dbReference type="ARBA" id="ARBA00022989"/>
    </source>
</evidence>
<proteinExistence type="predicted"/>
<dbReference type="EMBL" id="JASKYM010000030">
    <property type="protein sequence ID" value="MDK2565100.1"/>
    <property type="molecule type" value="Genomic_DNA"/>
</dbReference>
<dbReference type="RefSeq" id="WP_284133962.1">
    <property type="nucleotide sequence ID" value="NZ_JASKYM010000030.1"/>
</dbReference>
<sequence length="124" mass="13408">MNISQLLESLKDPSATLSIGDKLLAGFSVAILSMSVVFIVLVIIQGIISLLQREKVKQQPTLASVVNTQEVNNEIQDNKELVAVITSAICAATGNKTNNILVKKIVRSNNSKSSWESISKNITK</sequence>
<evidence type="ECO:0000256" key="3">
    <source>
        <dbReference type="ARBA" id="ARBA00022692"/>
    </source>
</evidence>
<comment type="subcellular location">
    <subcellularLocation>
        <location evidence="1">Cell membrane</location>
    </subcellularLocation>
</comment>
<keyword evidence="2" id="KW-1003">Cell membrane</keyword>
<organism evidence="7 8">
    <name type="scientific">Romboutsia sedimentorum</name>
    <dbReference type="NCBI Taxonomy" id="1368474"/>
    <lineage>
        <taxon>Bacteria</taxon>
        <taxon>Bacillati</taxon>
        <taxon>Bacillota</taxon>
        <taxon>Clostridia</taxon>
        <taxon>Peptostreptococcales</taxon>
        <taxon>Peptostreptococcaceae</taxon>
        <taxon>Romboutsia</taxon>
    </lineage>
</organism>
<name>A0ABT7EDU6_9FIRM</name>
<accession>A0ABT7EDU6</accession>
<evidence type="ECO:0000256" key="1">
    <source>
        <dbReference type="ARBA" id="ARBA00004236"/>
    </source>
</evidence>
<evidence type="ECO:0000256" key="6">
    <source>
        <dbReference type="SAM" id="Phobius"/>
    </source>
</evidence>
<dbReference type="Pfam" id="PF04277">
    <property type="entry name" value="OAD_gamma"/>
    <property type="match status" value="1"/>
</dbReference>